<dbReference type="PANTHER" id="PTHR42160">
    <property type="entry name" value="URACIL-DNA GLYCOSYLASE SUPERFAMILY PROTEIN"/>
    <property type="match status" value="1"/>
</dbReference>
<evidence type="ECO:0000313" key="3">
    <source>
        <dbReference type="Proteomes" id="UP000199135"/>
    </source>
</evidence>
<dbReference type="SUPFAM" id="SSF52141">
    <property type="entry name" value="Uracil-DNA glycosylase-like"/>
    <property type="match status" value="1"/>
</dbReference>
<comment type="caution">
    <text evidence="2">The sequence shown here is derived from an EMBL/GenBank/DDBJ whole genome shotgun (WGS) entry which is preliminary data.</text>
</comment>
<dbReference type="Gene3D" id="3.40.470.10">
    <property type="entry name" value="Uracil-DNA glycosylase-like domain"/>
    <property type="match status" value="1"/>
</dbReference>
<dbReference type="Proteomes" id="UP000199135">
    <property type="component" value="Unassembled WGS sequence"/>
</dbReference>
<dbReference type="CDD" id="cd10033">
    <property type="entry name" value="UDG_like"/>
    <property type="match status" value="1"/>
</dbReference>
<dbReference type="InterPro" id="IPR005122">
    <property type="entry name" value="Uracil-DNA_glycosylase-like"/>
</dbReference>
<dbReference type="InterPro" id="IPR047124">
    <property type="entry name" value="HI_0220.2"/>
</dbReference>
<organism evidence="2 3">
    <name type="scientific">Parafannyhessea umbonata</name>
    <dbReference type="NCBI Taxonomy" id="604330"/>
    <lineage>
        <taxon>Bacteria</taxon>
        <taxon>Bacillati</taxon>
        <taxon>Actinomycetota</taxon>
        <taxon>Coriobacteriia</taxon>
        <taxon>Coriobacteriales</taxon>
        <taxon>Atopobiaceae</taxon>
        <taxon>Parafannyhessea</taxon>
    </lineage>
</organism>
<dbReference type="Pfam" id="PF03167">
    <property type="entry name" value="UDG"/>
    <property type="match status" value="1"/>
</dbReference>
<evidence type="ECO:0000259" key="1">
    <source>
        <dbReference type="SMART" id="SM00986"/>
    </source>
</evidence>
<dbReference type="PANTHER" id="PTHR42160:SF1">
    <property type="entry name" value="URACIL-DNA GLYCOSYLASE SUPERFAMILY PROTEIN"/>
    <property type="match status" value="1"/>
</dbReference>
<dbReference type="EMBL" id="FNWT01000002">
    <property type="protein sequence ID" value="SEH43356.1"/>
    <property type="molecule type" value="Genomic_DNA"/>
</dbReference>
<proteinExistence type="predicted"/>
<name>A0A1H6I8V2_9ACTN</name>
<accession>A0A1H6I8V2</accession>
<feature type="domain" description="Uracil-DNA glycosylase-like" evidence="1">
    <location>
        <begin position="42"/>
        <end position="199"/>
    </location>
</feature>
<gene>
    <name evidence="2" type="ORF">SAMN05216447_102146</name>
</gene>
<evidence type="ECO:0000313" key="2">
    <source>
        <dbReference type="EMBL" id="SEH43356.1"/>
    </source>
</evidence>
<sequence>MAVPDIGQEGADAFGGDFGAVFEAIRADAQNAAYTERGIDPLYSASAEARVVVIGQAPGRIAQDSGVPWNDKSGDRLRSWLGVDRETFYDARKVAIVPMDFYFPGSGKSGDLPPRRGFAQKWHPVLLGMMPHVRLTVLVGSYAVHRYLGLKGSVALTDVVRGWRSFGPAYFPLVHPSPRNRIWMRKNPWFEAEVVPELQAAVRSALEG</sequence>
<dbReference type="RefSeq" id="WP_078687028.1">
    <property type="nucleotide sequence ID" value="NZ_FNWT01000002.1"/>
</dbReference>
<reference evidence="2 3" key="1">
    <citation type="submission" date="2016-10" db="EMBL/GenBank/DDBJ databases">
        <authorList>
            <person name="Varghese N."/>
            <person name="Submissions S."/>
        </authorList>
    </citation>
    <scope>NUCLEOTIDE SEQUENCE [LARGE SCALE GENOMIC DNA]</scope>
    <source>
        <strain evidence="2 3">WCP15</strain>
    </source>
</reference>
<dbReference type="SMART" id="SM00986">
    <property type="entry name" value="UDG"/>
    <property type="match status" value="1"/>
</dbReference>
<dbReference type="InterPro" id="IPR036895">
    <property type="entry name" value="Uracil-DNA_glycosylase-like_sf"/>
</dbReference>
<keyword evidence="3" id="KW-1185">Reference proteome</keyword>
<protein>
    <submittedName>
        <fullName evidence="2">Uracil-DNA glycosylase</fullName>
    </submittedName>
</protein>
<dbReference type="SMART" id="SM00987">
    <property type="entry name" value="UreE_C"/>
    <property type="match status" value="1"/>
</dbReference>